<comment type="caution">
    <text evidence="1">The sequence shown here is derived from an EMBL/GenBank/DDBJ whole genome shotgun (WGS) entry which is preliminary data.</text>
</comment>
<dbReference type="EMBL" id="BIMW01000282">
    <property type="protein sequence ID" value="GCE96826.1"/>
    <property type="molecule type" value="Genomic_DNA"/>
</dbReference>
<proteinExistence type="predicted"/>
<keyword evidence="2" id="KW-1185">Reference proteome</keyword>
<protein>
    <recommendedName>
        <fullName evidence="3">Transposase</fullName>
    </recommendedName>
</protein>
<name>A0A5M3TFR5_LIMPL</name>
<evidence type="ECO:0008006" key="3">
    <source>
        <dbReference type="Google" id="ProtNLM"/>
    </source>
</evidence>
<dbReference type="RefSeq" id="WP_006617254.1">
    <property type="nucleotide sequence ID" value="NZ_BIMW01000282.1"/>
</dbReference>
<sequence length="186" mass="21561">MDTKTRRQPTHNLVRRQATPKERELIHLLANLGCSQAKYGLKHATSKGVISPEERLRLAEWHFLRLQQIRRIERSLAPVATLKRVYFKTNLGPRDLKSLKLVWVEDDKTRVKRVPPELDEILSDALDKGDTLKQIFYIVENKARLFASTPDGGKIPLWVKEWEDSGYEVNFFPPSFAKWANIVDLS</sequence>
<evidence type="ECO:0000313" key="2">
    <source>
        <dbReference type="Proteomes" id="UP000326169"/>
    </source>
</evidence>
<gene>
    <name evidence="1" type="ORF">NIES46_49000</name>
</gene>
<dbReference type="GeneID" id="301685601"/>
<reference evidence="1 2" key="1">
    <citation type="journal article" date="2019" name="J Genomics">
        <title>The Draft Genome of a Hydrogen-producing Cyanobacterium, Arthrospira platensis NIES-46.</title>
        <authorList>
            <person name="Suzuki S."/>
            <person name="Yamaguchi H."/>
            <person name="Kawachi M."/>
        </authorList>
    </citation>
    <scope>NUCLEOTIDE SEQUENCE [LARGE SCALE GENOMIC DNA]</scope>
    <source>
        <strain evidence="1 2">NIES-46</strain>
    </source>
</reference>
<organism evidence="1 2">
    <name type="scientific">Limnospira platensis NIES-46</name>
    <dbReference type="NCBI Taxonomy" id="1236695"/>
    <lineage>
        <taxon>Bacteria</taxon>
        <taxon>Bacillati</taxon>
        <taxon>Cyanobacteriota</taxon>
        <taxon>Cyanophyceae</taxon>
        <taxon>Oscillatoriophycideae</taxon>
        <taxon>Oscillatoriales</taxon>
        <taxon>Sirenicapillariaceae</taxon>
        <taxon>Limnospira</taxon>
    </lineage>
</organism>
<evidence type="ECO:0000313" key="1">
    <source>
        <dbReference type="EMBL" id="GCE96826.1"/>
    </source>
</evidence>
<dbReference type="Proteomes" id="UP000326169">
    <property type="component" value="Unassembled WGS sequence"/>
</dbReference>
<accession>A0A5M3TFR5</accession>